<organism evidence="2 3">
    <name type="scientific">Mycena albidolilacea</name>
    <dbReference type="NCBI Taxonomy" id="1033008"/>
    <lineage>
        <taxon>Eukaryota</taxon>
        <taxon>Fungi</taxon>
        <taxon>Dikarya</taxon>
        <taxon>Basidiomycota</taxon>
        <taxon>Agaricomycotina</taxon>
        <taxon>Agaricomycetes</taxon>
        <taxon>Agaricomycetidae</taxon>
        <taxon>Agaricales</taxon>
        <taxon>Marasmiineae</taxon>
        <taxon>Mycenaceae</taxon>
        <taxon>Mycena</taxon>
    </lineage>
</organism>
<dbReference type="AlphaFoldDB" id="A0AAD7EDP4"/>
<sequence length="266" mass="30185">MLNSIIDFVKRIKLLPLQTTNIEERNALQFVHTLELKDMLAKSTEVRVENWAPSNKLAKVIQKFIWALLLLPNIQYYSGTAENAVIKAMQDSNVKELPAPGSFDCDTLTKFVAREFSIARYSMKKTMRTLDILEHWLTHATAVNATLGLYFRLAFICVYIKTNHAANEFWTKVDNQLEELHSETLQEFALELIYDDDIELYVTPVGSTFKTGDPVNDSSPQWLRNLLTAATQADDEEGEEPEMHEQEEPEENGNGAGGNNSDTDPK</sequence>
<keyword evidence="3" id="KW-1185">Reference proteome</keyword>
<proteinExistence type="predicted"/>
<gene>
    <name evidence="2" type="ORF">DFH08DRAFT_821212</name>
</gene>
<feature type="region of interest" description="Disordered" evidence="1">
    <location>
        <begin position="226"/>
        <end position="266"/>
    </location>
</feature>
<evidence type="ECO:0000313" key="3">
    <source>
        <dbReference type="Proteomes" id="UP001218218"/>
    </source>
</evidence>
<name>A0AAD7EDP4_9AGAR</name>
<reference evidence="2" key="1">
    <citation type="submission" date="2023-03" db="EMBL/GenBank/DDBJ databases">
        <title>Massive genome expansion in bonnet fungi (Mycena s.s.) driven by repeated elements and novel gene families across ecological guilds.</title>
        <authorList>
            <consortium name="Lawrence Berkeley National Laboratory"/>
            <person name="Harder C.B."/>
            <person name="Miyauchi S."/>
            <person name="Viragh M."/>
            <person name="Kuo A."/>
            <person name="Thoen E."/>
            <person name="Andreopoulos B."/>
            <person name="Lu D."/>
            <person name="Skrede I."/>
            <person name="Drula E."/>
            <person name="Henrissat B."/>
            <person name="Morin E."/>
            <person name="Kohler A."/>
            <person name="Barry K."/>
            <person name="LaButti K."/>
            <person name="Morin E."/>
            <person name="Salamov A."/>
            <person name="Lipzen A."/>
            <person name="Mereny Z."/>
            <person name="Hegedus B."/>
            <person name="Baldrian P."/>
            <person name="Stursova M."/>
            <person name="Weitz H."/>
            <person name="Taylor A."/>
            <person name="Grigoriev I.V."/>
            <person name="Nagy L.G."/>
            <person name="Martin F."/>
            <person name="Kauserud H."/>
        </authorList>
    </citation>
    <scope>NUCLEOTIDE SEQUENCE</scope>
    <source>
        <strain evidence="2">CBHHK002</strain>
    </source>
</reference>
<accession>A0AAD7EDP4</accession>
<dbReference type="EMBL" id="JARIHO010000066">
    <property type="protein sequence ID" value="KAJ7314550.1"/>
    <property type="molecule type" value="Genomic_DNA"/>
</dbReference>
<evidence type="ECO:0000256" key="1">
    <source>
        <dbReference type="SAM" id="MobiDB-lite"/>
    </source>
</evidence>
<dbReference type="Proteomes" id="UP001218218">
    <property type="component" value="Unassembled WGS sequence"/>
</dbReference>
<comment type="caution">
    <text evidence="2">The sequence shown here is derived from an EMBL/GenBank/DDBJ whole genome shotgun (WGS) entry which is preliminary data.</text>
</comment>
<protein>
    <submittedName>
        <fullName evidence="2">Uncharacterized protein</fullName>
    </submittedName>
</protein>
<evidence type="ECO:0000313" key="2">
    <source>
        <dbReference type="EMBL" id="KAJ7314550.1"/>
    </source>
</evidence>